<evidence type="ECO:0000256" key="2">
    <source>
        <dbReference type="ARBA" id="ARBA00022801"/>
    </source>
</evidence>
<dbReference type="InterPro" id="IPR032311">
    <property type="entry name" value="DUF4982"/>
</dbReference>
<dbReference type="Pfam" id="PF18565">
    <property type="entry name" value="Glyco_hydro2_C5"/>
    <property type="match status" value="1"/>
</dbReference>
<dbReference type="PRINTS" id="PR00132">
    <property type="entry name" value="GLHYDRLASE2"/>
</dbReference>
<dbReference type="GO" id="GO:0004553">
    <property type="term" value="F:hydrolase activity, hydrolyzing O-glycosyl compounds"/>
    <property type="evidence" value="ECO:0007669"/>
    <property type="project" value="InterPro"/>
</dbReference>
<dbReference type="Gene3D" id="2.60.40.10">
    <property type="entry name" value="Immunoglobulins"/>
    <property type="match status" value="3"/>
</dbReference>
<evidence type="ECO:0000259" key="7">
    <source>
        <dbReference type="Pfam" id="PF02837"/>
    </source>
</evidence>
<evidence type="ECO:0000259" key="9">
    <source>
        <dbReference type="Pfam" id="PF18565"/>
    </source>
</evidence>
<proteinExistence type="inferred from homology"/>
<dbReference type="Pfam" id="PF00703">
    <property type="entry name" value="Glyco_hydro_2"/>
    <property type="match status" value="1"/>
</dbReference>
<keyword evidence="2" id="KW-0378">Hydrolase</keyword>
<dbReference type="EMBL" id="SHBP01000001">
    <property type="protein sequence ID" value="RZO23088.1"/>
    <property type="molecule type" value="Genomic_DNA"/>
</dbReference>
<dbReference type="AlphaFoldDB" id="A0A520MPE8"/>
<dbReference type="InterPro" id="IPR008964">
    <property type="entry name" value="Invasin/intimin_cell_adhesion"/>
</dbReference>
<feature type="signal peptide" evidence="4">
    <location>
        <begin position="1"/>
        <end position="27"/>
    </location>
</feature>
<dbReference type="Pfam" id="PF02836">
    <property type="entry name" value="Glyco_hydro_2_C"/>
    <property type="match status" value="1"/>
</dbReference>
<evidence type="ECO:0000259" key="5">
    <source>
        <dbReference type="Pfam" id="PF00703"/>
    </source>
</evidence>
<accession>A0A520MPE8</accession>
<sequence>MPTYRSFFSAFVFCTQVLLLAFSAALAANDDASTRQELDFNFDWKFSLGEHSGAQAPAFDDSSWRELRLPHDWSIEAEYSQENTAGATGYLPGGLGWYRKHFATPELANGEIAKTQILFDGIYNHSEVWINGHSLGYRPFGYVAFYYDLTPFLNTDGSDNVIAVYVDRSRYVDSRWYTGSGIYRNVKLVITGQVHVPIWGSTILTPEVTSERAKVLISTELRNDSAQARVLNVSTTLLDDSGRNIGRDVKRLEIAARATELLRQEVIVTQPRLWDIDNPNLYFAETEVLVEGQLLDSKSTRFGIRSLRNDAKTGFFLNDRNVKIKGVNLHHDAGLVGAAVPLGVWKRRLEALKEAGVNAIRTGHKPASKEFIELCDEMGFLVQQETFDEWERPKNKRRNGRHQGEIDYIEQGYSEFFTEWAEKDLTAIIRRDINNPSIFQWSIGNEIEWSYPRYIPATGYFGKNGKSKGATHKEPPITPEQSKAVFNSFKAEEPTLAGTAQRLSKWLRTLDTSRPVTTNMVLPSVSLHSGYADAVDIAGFSYRRAIYDYARRHYPEKMVMGTENFVQWAEWEAVLNRPFVAGIFVWTGIDYLGEVEGRWPSKGAPSGMLDFAGFKKPSYHMMKSIWSEEPHVYMTTADLDDSIYRVEDNQVVEETEGQWKWRNWGWHDVNAHWNYNPGQDIVVEVYTNQAEVELFLNGKSQGVQRLIDNDDHILKWAVAFEPGELKAISVVTGVDVGTSLRSSLEPAAIVLSVDRKRLDADSYDVAHITAQVVDKNGVAVTTQERKLSFDIDPKLQSLGVDNGAEDNVQPHKTNEITTRNGRALLIVQTKASVGDATINVSADGLKGTELGLNIEAISVFNSKP</sequence>
<dbReference type="Pfam" id="PF02837">
    <property type="entry name" value="Glyco_hydro_2_N"/>
    <property type="match status" value="1"/>
</dbReference>
<gene>
    <name evidence="10" type="ORF">EVB03_01640</name>
</gene>
<dbReference type="InterPro" id="IPR006104">
    <property type="entry name" value="Glyco_hydro_2_N"/>
</dbReference>
<evidence type="ECO:0000256" key="4">
    <source>
        <dbReference type="SAM" id="SignalP"/>
    </source>
</evidence>
<protein>
    <submittedName>
        <fullName evidence="10">DUF4982 domain-containing protein</fullName>
    </submittedName>
</protein>
<feature type="domain" description="Glycoside hydrolase family 2 catalytic" evidence="6">
    <location>
        <begin position="314"/>
        <end position="450"/>
    </location>
</feature>
<feature type="domain" description="DUF4982" evidence="8">
    <location>
        <begin position="678"/>
        <end position="735"/>
    </location>
</feature>
<evidence type="ECO:0000313" key="11">
    <source>
        <dbReference type="Proteomes" id="UP000315889"/>
    </source>
</evidence>
<dbReference type="Pfam" id="PF16355">
    <property type="entry name" value="DUF4982"/>
    <property type="match status" value="1"/>
</dbReference>
<dbReference type="InterPro" id="IPR036156">
    <property type="entry name" value="Beta-gal/glucu_dom_sf"/>
</dbReference>
<dbReference type="Gene3D" id="2.60.120.260">
    <property type="entry name" value="Galactose-binding domain-like"/>
    <property type="match status" value="1"/>
</dbReference>
<dbReference type="InterPro" id="IPR006101">
    <property type="entry name" value="Glyco_hydro_2"/>
</dbReference>
<dbReference type="GO" id="GO:0005975">
    <property type="term" value="P:carbohydrate metabolic process"/>
    <property type="evidence" value="ECO:0007669"/>
    <property type="project" value="InterPro"/>
</dbReference>
<feature type="chain" id="PRO_5022091791" evidence="4">
    <location>
        <begin position="28"/>
        <end position="864"/>
    </location>
</feature>
<dbReference type="Proteomes" id="UP000315889">
    <property type="component" value="Unassembled WGS sequence"/>
</dbReference>
<dbReference type="SUPFAM" id="SSF51445">
    <property type="entry name" value="(Trans)glycosidases"/>
    <property type="match status" value="1"/>
</dbReference>
<dbReference type="InterPro" id="IPR008979">
    <property type="entry name" value="Galactose-bd-like_sf"/>
</dbReference>
<keyword evidence="3" id="KW-0326">Glycosidase</keyword>
<dbReference type="SUPFAM" id="SSF49373">
    <property type="entry name" value="Invasin/intimin cell-adhesion fragments"/>
    <property type="match status" value="1"/>
</dbReference>
<dbReference type="InterPro" id="IPR013783">
    <property type="entry name" value="Ig-like_fold"/>
</dbReference>
<feature type="domain" description="Glycoside hydrolase family 2 immunoglobulin-like beta-sandwich" evidence="5">
    <location>
        <begin position="204"/>
        <end position="305"/>
    </location>
</feature>
<evidence type="ECO:0000259" key="6">
    <source>
        <dbReference type="Pfam" id="PF02836"/>
    </source>
</evidence>
<dbReference type="SUPFAM" id="SSF49785">
    <property type="entry name" value="Galactose-binding domain-like"/>
    <property type="match status" value="1"/>
</dbReference>
<dbReference type="InterPro" id="IPR051913">
    <property type="entry name" value="GH2_Domain-Containing"/>
</dbReference>
<evidence type="ECO:0000259" key="8">
    <source>
        <dbReference type="Pfam" id="PF16355"/>
    </source>
</evidence>
<dbReference type="InterPro" id="IPR040605">
    <property type="entry name" value="Glyco_hydro2_dom5"/>
</dbReference>
<dbReference type="Gene3D" id="3.20.20.80">
    <property type="entry name" value="Glycosidases"/>
    <property type="match status" value="1"/>
</dbReference>
<keyword evidence="4" id="KW-0732">Signal</keyword>
<comment type="caution">
    <text evidence="10">The sequence shown here is derived from an EMBL/GenBank/DDBJ whole genome shotgun (WGS) entry which is preliminary data.</text>
</comment>
<dbReference type="InterPro" id="IPR017853">
    <property type="entry name" value="GH"/>
</dbReference>
<feature type="domain" description="Glycosyl hydrolases family 2 sugar binding" evidence="7">
    <location>
        <begin position="94"/>
        <end position="189"/>
    </location>
</feature>
<organism evidence="10 11">
    <name type="scientific">SAR92 clade bacterium</name>
    <dbReference type="NCBI Taxonomy" id="2315479"/>
    <lineage>
        <taxon>Bacteria</taxon>
        <taxon>Pseudomonadati</taxon>
        <taxon>Pseudomonadota</taxon>
        <taxon>Gammaproteobacteria</taxon>
        <taxon>Cellvibrionales</taxon>
        <taxon>Porticoccaceae</taxon>
        <taxon>SAR92 clade</taxon>
    </lineage>
</organism>
<evidence type="ECO:0000256" key="3">
    <source>
        <dbReference type="ARBA" id="ARBA00023295"/>
    </source>
</evidence>
<name>A0A520MPE8_9GAMM</name>
<feature type="domain" description="Glycoside hydrolase family 2" evidence="9">
    <location>
        <begin position="749"/>
        <end position="849"/>
    </location>
</feature>
<evidence type="ECO:0000313" key="10">
    <source>
        <dbReference type="EMBL" id="RZO23088.1"/>
    </source>
</evidence>
<dbReference type="PANTHER" id="PTHR42732">
    <property type="entry name" value="BETA-GALACTOSIDASE"/>
    <property type="match status" value="1"/>
</dbReference>
<comment type="similarity">
    <text evidence="1">Belongs to the glycosyl hydrolase 2 family.</text>
</comment>
<dbReference type="InterPro" id="IPR006103">
    <property type="entry name" value="Glyco_hydro_2_cat"/>
</dbReference>
<dbReference type="SUPFAM" id="SSF49303">
    <property type="entry name" value="beta-Galactosidase/glucuronidase domain"/>
    <property type="match status" value="1"/>
</dbReference>
<evidence type="ECO:0000256" key="1">
    <source>
        <dbReference type="ARBA" id="ARBA00007401"/>
    </source>
</evidence>
<reference evidence="10 11" key="1">
    <citation type="submission" date="2019-02" db="EMBL/GenBank/DDBJ databases">
        <title>Prokaryotic population dynamics and viral predation in marine succession experiment using metagenomics: the confinement effect.</title>
        <authorList>
            <person name="Haro-Moreno J.M."/>
            <person name="Rodriguez-Valera F."/>
            <person name="Lopez-Perez M."/>
        </authorList>
    </citation>
    <scope>NUCLEOTIDE SEQUENCE [LARGE SCALE GENOMIC DNA]</scope>
    <source>
        <strain evidence="10">MED-G170</strain>
    </source>
</reference>
<dbReference type="InterPro" id="IPR006102">
    <property type="entry name" value="Ig-like_GH2"/>
</dbReference>
<dbReference type="PANTHER" id="PTHR42732:SF1">
    <property type="entry name" value="BETA-MANNOSIDASE"/>
    <property type="match status" value="1"/>
</dbReference>